<keyword evidence="5" id="KW-0233">DNA recombination</keyword>
<dbReference type="EMBL" id="CAADFA010000235">
    <property type="protein sequence ID" value="VFJ58891.1"/>
    <property type="molecule type" value="Genomic_DNA"/>
</dbReference>
<dbReference type="GO" id="GO:0005829">
    <property type="term" value="C:cytosol"/>
    <property type="evidence" value="ECO:0007669"/>
    <property type="project" value="TreeGrafter"/>
</dbReference>
<proteinExistence type="inferred from homology"/>
<gene>
    <name evidence="8" type="ORF">BECKFM1743A_GA0114220_100233</name>
    <name evidence="10" type="ORF">BECKFM1743B_GA0114221_102219</name>
    <name evidence="9" type="ORF">BECKFM1743C_GA0114222_102359</name>
</gene>
<dbReference type="Gene3D" id="1.10.10.60">
    <property type="entry name" value="Homeodomain-like"/>
    <property type="match status" value="1"/>
</dbReference>
<reference evidence="8" key="1">
    <citation type="submission" date="2019-02" db="EMBL/GenBank/DDBJ databases">
        <authorList>
            <person name="Gruber-Vodicka R. H."/>
            <person name="Seah K. B. B."/>
        </authorList>
    </citation>
    <scope>NUCLEOTIDE SEQUENCE</scope>
    <source>
        <strain evidence="8">BECK_BZ163</strain>
        <strain evidence="10">BECK_BZ164</strain>
        <strain evidence="9">BECK_BZ165</strain>
    </source>
</reference>
<dbReference type="PROSITE" id="PS01043">
    <property type="entry name" value="TRANSPOSASE_IS30"/>
    <property type="match status" value="1"/>
</dbReference>
<feature type="region of interest" description="Disordered" evidence="6">
    <location>
        <begin position="39"/>
        <end position="71"/>
    </location>
</feature>
<comment type="similarity">
    <text evidence="2">Belongs to the transposase IS30 family.</text>
</comment>
<dbReference type="InterPro" id="IPR053392">
    <property type="entry name" value="Transposase_IS30-like"/>
</dbReference>
<sequence length="324" mass="37966">MSTYTQLTQEQRYQIYALKKVGHTQAEIARTVGVHKSTISRELRRNSGRKGYRPKQAQKLACNRQQAKNGARTRITRNTWNLVERLLREDWSPEQISLWLEEQNLPTVSHEWIYQHIIQDKRRGGTLHLHLRCRKKRKKRYGAHERRGQLPNRVSIEERPAIVERRERFGDWELDTIIGKSHKQAIVSLTERKSRLSLIAKVKTKGANEVEQAVLKLLKPLSEQVHTITSDNGKEFARHESIARTLNADFYFAHPYASWERGLNENTNGLIRQYFPKNQDFTTITHEELPFVMDKLNNRPRKCLAMKTPNQVFFGINPMVALQN</sequence>
<evidence type="ECO:0000256" key="1">
    <source>
        <dbReference type="ARBA" id="ARBA00002190"/>
    </source>
</evidence>
<dbReference type="GO" id="GO:0004803">
    <property type="term" value="F:transposase activity"/>
    <property type="evidence" value="ECO:0007669"/>
    <property type="project" value="InterPro"/>
</dbReference>
<dbReference type="GO" id="GO:0015074">
    <property type="term" value="P:DNA integration"/>
    <property type="evidence" value="ECO:0007669"/>
    <property type="project" value="InterPro"/>
</dbReference>
<evidence type="ECO:0000313" key="10">
    <source>
        <dbReference type="EMBL" id="VFK12044.1"/>
    </source>
</evidence>
<comment type="function">
    <text evidence="1">Required for the transposition of the insertion element.</text>
</comment>
<dbReference type="InterPro" id="IPR036397">
    <property type="entry name" value="RNaseH_sf"/>
</dbReference>
<dbReference type="InterPro" id="IPR012337">
    <property type="entry name" value="RNaseH-like_sf"/>
</dbReference>
<dbReference type="SUPFAM" id="SSF46689">
    <property type="entry name" value="Homeodomain-like"/>
    <property type="match status" value="1"/>
</dbReference>
<accession>A0A450S141</accession>
<dbReference type="SUPFAM" id="SSF53098">
    <property type="entry name" value="Ribonuclease H-like"/>
    <property type="match status" value="1"/>
</dbReference>
<keyword evidence="4" id="KW-0238">DNA-binding</keyword>
<dbReference type="InterPro" id="IPR051917">
    <property type="entry name" value="Transposase-Integrase"/>
</dbReference>
<keyword evidence="3" id="KW-0815">Transposition</keyword>
<name>A0A450S141_9GAMM</name>
<evidence type="ECO:0000259" key="7">
    <source>
        <dbReference type="PROSITE" id="PS50994"/>
    </source>
</evidence>
<dbReference type="GO" id="GO:0006313">
    <property type="term" value="P:DNA transposition"/>
    <property type="evidence" value="ECO:0007669"/>
    <property type="project" value="InterPro"/>
</dbReference>
<dbReference type="EMBL" id="CAADEZ010000023">
    <property type="protein sequence ID" value="VFJ45368.1"/>
    <property type="molecule type" value="Genomic_DNA"/>
</dbReference>
<feature type="domain" description="Integrase catalytic" evidence="7">
    <location>
        <begin position="156"/>
        <end position="317"/>
    </location>
</feature>
<dbReference type="InterPro" id="IPR009057">
    <property type="entry name" value="Homeodomain-like_sf"/>
</dbReference>
<evidence type="ECO:0000256" key="6">
    <source>
        <dbReference type="SAM" id="MobiDB-lite"/>
    </source>
</evidence>
<evidence type="ECO:0000313" key="9">
    <source>
        <dbReference type="EMBL" id="VFJ58891.1"/>
    </source>
</evidence>
<evidence type="ECO:0000256" key="4">
    <source>
        <dbReference type="ARBA" id="ARBA00023125"/>
    </source>
</evidence>
<dbReference type="Pfam" id="PF13936">
    <property type="entry name" value="HTH_38"/>
    <property type="match status" value="1"/>
</dbReference>
<dbReference type="AlphaFoldDB" id="A0A450S141"/>
<dbReference type="NCBIfam" id="NF033563">
    <property type="entry name" value="transpos_IS30"/>
    <property type="match status" value="1"/>
</dbReference>
<evidence type="ECO:0000313" key="8">
    <source>
        <dbReference type="EMBL" id="VFJ45368.1"/>
    </source>
</evidence>
<dbReference type="InterPro" id="IPR025246">
    <property type="entry name" value="IS30-like_HTH"/>
</dbReference>
<dbReference type="PANTHER" id="PTHR10948">
    <property type="entry name" value="TRANSPOSASE"/>
    <property type="match status" value="1"/>
</dbReference>
<dbReference type="PANTHER" id="PTHR10948:SF23">
    <property type="entry name" value="TRANSPOSASE INSI FOR INSERTION SEQUENCE ELEMENT IS30A-RELATED"/>
    <property type="match status" value="1"/>
</dbReference>
<evidence type="ECO:0000256" key="2">
    <source>
        <dbReference type="ARBA" id="ARBA00006363"/>
    </source>
</evidence>
<dbReference type="GO" id="GO:0003677">
    <property type="term" value="F:DNA binding"/>
    <property type="evidence" value="ECO:0007669"/>
    <property type="project" value="UniProtKB-KW"/>
</dbReference>
<dbReference type="Gene3D" id="3.30.420.10">
    <property type="entry name" value="Ribonuclease H-like superfamily/Ribonuclease H"/>
    <property type="match status" value="1"/>
</dbReference>
<dbReference type="EMBL" id="CAADFL010000221">
    <property type="protein sequence ID" value="VFK12044.1"/>
    <property type="molecule type" value="Genomic_DNA"/>
</dbReference>
<organism evidence="8">
    <name type="scientific">Candidatus Kentrum sp. FM</name>
    <dbReference type="NCBI Taxonomy" id="2126340"/>
    <lineage>
        <taxon>Bacteria</taxon>
        <taxon>Pseudomonadati</taxon>
        <taxon>Pseudomonadota</taxon>
        <taxon>Gammaproteobacteria</taxon>
        <taxon>Candidatus Kentrum</taxon>
    </lineage>
</organism>
<dbReference type="PROSITE" id="PS50994">
    <property type="entry name" value="INTEGRASE"/>
    <property type="match status" value="1"/>
</dbReference>
<evidence type="ECO:0000256" key="3">
    <source>
        <dbReference type="ARBA" id="ARBA00022578"/>
    </source>
</evidence>
<dbReference type="InterPro" id="IPR001598">
    <property type="entry name" value="Transposase_IS30_CS"/>
</dbReference>
<evidence type="ECO:0000256" key="5">
    <source>
        <dbReference type="ARBA" id="ARBA00023172"/>
    </source>
</evidence>
<protein>
    <submittedName>
        <fullName evidence="8">Transposase and inactivated derivatives, IS30 family</fullName>
    </submittedName>
</protein>
<dbReference type="InterPro" id="IPR001584">
    <property type="entry name" value="Integrase_cat-core"/>
</dbReference>